<evidence type="ECO:0000256" key="1">
    <source>
        <dbReference type="ARBA" id="ARBA00004141"/>
    </source>
</evidence>
<keyword evidence="3" id="KW-0472">Membrane</keyword>
<dbReference type="InterPro" id="IPR011701">
    <property type="entry name" value="MFS"/>
</dbReference>
<evidence type="ECO:0000256" key="3">
    <source>
        <dbReference type="SAM" id="Phobius"/>
    </source>
</evidence>
<dbReference type="GO" id="GO:0016020">
    <property type="term" value="C:membrane"/>
    <property type="evidence" value="ECO:0007669"/>
    <property type="project" value="UniProtKB-SubCell"/>
</dbReference>
<comment type="similarity">
    <text evidence="2">Belongs to the major facilitator superfamily. Monocarboxylate porter (TC 2.A.1.13) family.</text>
</comment>
<feature type="domain" description="Major facilitator superfamily (MFS) profile" evidence="4">
    <location>
        <begin position="161"/>
        <end position="370"/>
    </location>
</feature>
<dbReference type="PANTHER" id="PTHR11360:SF284">
    <property type="entry name" value="EG:103B4.3 PROTEIN-RELATED"/>
    <property type="match status" value="1"/>
</dbReference>
<accession>A0A1Y2GED0</accession>
<comment type="caution">
    <text evidence="5">The sequence shown here is derived from an EMBL/GenBank/DDBJ whole genome shotgun (WGS) entry which is preliminary data.</text>
</comment>
<dbReference type="InParanoid" id="A0A1Y2GED0"/>
<dbReference type="PANTHER" id="PTHR11360">
    <property type="entry name" value="MONOCARBOXYLATE TRANSPORTER"/>
    <property type="match status" value="1"/>
</dbReference>
<organism evidence="5 6">
    <name type="scientific">Lobosporangium transversale</name>
    <dbReference type="NCBI Taxonomy" id="64571"/>
    <lineage>
        <taxon>Eukaryota</taxon>
        <taxon>Fungi</taxon>
        <taxon>Fungi incertae sedis</taxon>
        <taxon>Mucoromycota</taxon>
        <taxon>Mortierellomycotina</taxon>
        <taxon>Mortierellomycetes</taxon>
        <taxon>Mortierellales</taxon>
        <taxon>Mortierellaceae</taxon>
        <taxon>Lobosporangium</taxon>
    </lineage>
</organism>
<evidence type="ECO:0000313" key="6">
    <source>
        <dbReference type="Proteomes" id="UP000193648"/>
    </source>
</evidence>
<keyword evidence="3" id="KW-0812">Transmembrane</keyword>
<name>A0A1Y2GED0_9FUNG</name>
<feature type="transmembrane region" description="Helical" evidence="3">
    <location>
        <begin position="154"/>
        <end position="174"/>
    </location>
</feature>
<feature type="transmembrane region" description="Helical" evidence="3">
    <location>
        <begin position="66"/>
        <end position="90"/>
    </location>
</feature>
<dbReference type="Gene3D" id="1.20.1250.20">
    <property type="entry name" value="MFS general substrate transporter like domains"/>
    <property type="match status" value="2"/>
</dbReference>
<dbReference type="GO" id="GO:0022857">
    <property type="term" value="F:transmembrane transporter activity"/>
    <property type="evidence" value="ECO:0007669"/>
    <property type="project" value="InterPro"/>
</dbReference>
<dbReference type="PROSITE" id="PS50850">
    <property type="entry name" value="MFS"/>
    <property type="match status" value="1"/>
</dbReference>
<comment type="subcellular location">
    <subcellularLocation>
        <location evidence="1">Membrane</location>
        <topology evidence="1">Multi-pass membrane protein</topology>
    </subcellularLocation>
</comment>
<dbReference type="EMBL" id="MCFF01000037">
    <property type="protein sequence ID" value="ORZ08528.1"/>
    <property type="molecule type" value="Genomic_DNA"/>
</dbReference>
<reference evidence="5 6" key="1">
    <citation type="submission" date="2016-07" db="EMBL/GenBank/DDBJ databases">
        <title>Pervasive Adenine N6-methylation of Active Genes in Fungi.</title>
        <authorList>
            <consortium name="DOE Joint Genome Institute"/>
            <person name="Mondo S.J."/>
            <person name="Dannebaum R.O."/>
            <person name="Kuo R.C."/>
            <person name="Labutti K."/>
            <person name="Haridas S."/>
            <person name="Kuo A."/>
            <person name="Salamov A."/>
            <person name="Ahrendt S.R."/>
            <person name="Lipzen A."/>
            <person name="Sullivan W."/>
            <person name="Andreopoulos W.B."/>
            <person name="Clum A."/>
            <person name="Lindquist E."/>
            <person name="Daum C."/>
            <person name="Ramamoorthy G.K."/>
            <person name="Gryganskyi A."/>
            <person name="Culley D."/>
            <person name="Magnuson J.K."/>
            <person name="James T.Y."/>
            <person name="O'Malley M.A."/>
            <person name="Stajich J.E."/>
            <person name="Spatafora J.W."/>
            <person name="Visel A."/>
            <person name="Grigoriev I.V."/>
        </authorList>
    </citation>
    <scope>NUCLEOTIDE SEQUENCE [LARGE SCALE GENOMIC DNA]</scope>
    <source>
        <strain evidence="5 6">NRRL 3116</strain>
    </source>
</reference>
<dbReference type="OrthoDB" id="6499973at2759"/>
<sequence>MVGYARSCWGFNFSWGVYQQYYVEHNIFNGATLSQISWSGGIGSASVFLTTPFQGYMVAQFGLKKIIVAGILISGSGMILASFATSLWQLYLTQGFMYGLGAGMALFTSVAIPVQWFEKRRGLASGITVAGSGVGGATLAPLNRYLISRLGHQWALRIVGIAAITIVCSVLPCIRTRVPPKKRGGPLFDGMFVTFGYLTPIFLMPEFVTDIGLDPTVGANLVGAFAGVNAFSRVATGFVADVFGPLNILILTSALSGLACYMFWMTAKNLTMVTVFMIFYGINAGGFNSLFPVVAANVIGVEALAASVGLLYSGNFFGNLFGTPLASALIAASNGSYIWAQAFAGLITFLGACLPLFIRFKEEKRIFVRM</sequence>
<evidence type="ECO:0000256" key="2">
    <source>
        <dbReference type="ARBA" id="ARBA00006727"/>
    </source>
</evidence>
<dbReference type="RefSeq" id="XP_021878456.1">
    <property type="nucleotide sequence ID" value="XM_022020983.1"/>
</dbReference>
<dbReference type="InterPro" id="IPR020846">
    <property type="entry name" value="MFS_dom"/>
</dbReference>
<keyword evidence="6" id="KW-1185">Reference proteome</keyword>
<feature type="transmembrane region" description="Helical" evidence="3">
    <location>
        <begin position="298"/>
        <end position="318"/>
    </location>
</feature>
<dbReference type="InterPro" id="IPR036259">
    <property type="entry name" value="MFS_trans_sf"/>
</dbReference>
<dbReference type="SUPFAM" id="SSF103473">
    <property type="entry name" value="MFS general substrate transporter"/>
    <property type="match status" value="1"/>
</dbReference>
<feature type="transmembrane region" description="Helical" evidence="3">
    <location>
        <begin position="338"/>
        <end position="360"/>
    </location>
</feature>
<feature type="transmembrane region" description="Helical" evidence="3">
    <location>
        <begin position="270"/>
        <end position="291"/>
    </location>
</feature>
<keyword evidence="3" id="KW-1133">Transmembrane helix</keyword>
<dbReference type="AlphaFoldDB" id="A0A1Y2GED0"/>
<protein>
    <submittedName>
        <fullName evidence="5">Major facilitator superfamily domain-containing protein</fullName>
    </submittedName>
</protein>
<dbReference type="InterPro" id="IPR050327">
    <property type="entry name" value="Proton-linked_MCT"/>
</dbReference>
<evidence type="ECO:0000313" key="5">
    <source>
        <dbReference type="EMBL" id="ORZ08528.1"/>
    </source>
</evidence>
<feature type="transmembrane region" description="Helical" evidence="3">
    <location>
        <begin position="186"/>
        <end position="205"/>
    </location>
</feature>
<feature type="transmembrane region" description="Helical" evidence="3">
    <location>
        <begin position="123"/>
        <end position="142"/>
    </location>
</feature>
<feature type="transmembrane region" description="Helical" evidence="3">
    <location>
        <begin position="217"/>
        <end position="235"/>
    </location>
</feature>
<proteinExistence type="inferred from homology"/>
<dbReference type="Proteomes" id="UP000193648">
    <property type="component" value="Unassembled WGS sequence"/>
</dbReference>
<dbReference type="Pfam" id="PF07690">
    <property type="entry name" value="MFS_1"/>
    <property type="match status" value="2"/>
</dbReference>
<feature type="transmembrane region" description="Helical" evidence="3">
    <location>
        <begin position="96"/>
        <end position="116"/>
    </location>
</feature>
<dbReference type="GeneID" id="33562827"/>
<gene>
    <name evidence="5" type="ORF">BCR41DRAFT_310047</name>
</gene>
<dbReference type="STRING" id="64571.A0A1Y2GED0"/>
<feature type="transmembrane region" description="Helical" evidence="3">
    <location>
        <begin position="242"/>
        <end position="264"/>
    </location>
</feature>
<evidence type="ECO:0000259" key="4">
    <source>
        <dbReference type="PROSITE" id="PS50850"/>
    </source>
</evidence>